<dbReference type="EMBL" id="NMVQ01000012">
    <property type="protein sequence ID" value="OYO22131.1"/>
    <property type="molecule type" value="Genomic_DNA"/>
</dbReference>
<organism evidence="2 3">
    <name type="scientific">Enemella dayhoffiae</name>
    <dbReference type="NCBI Taxonomy" id="2016507"/>
    <lineage>
        <taxon>Bacteria</taxon>
        <taxon>Bacillati</taxon>
        <taxon>Actinomycetota</taxon>
        <taxon>Actinomycetes</taxon>
        <taxon>Propionibacteriales</taxon>
        <taxon>Propionibacteriaceae</taxon>
        <taxon>Enemella</taxon>
    </lineage>
</organism>
<reference evidence="2 3" key="1">
    <citation type="submission" date="2017-07" db="EMBL/GenBank/DDBJ databases">
        <title>Draft whole genome sequences of clinical Proprionibacteriaceae strains.</title>
        <authorList>
            <person name="Bernier A.-M."/>
            <person name="Bernard K."/>
            <person name="Domingo M.-C."/>
        </authorList>
    </citation>
    <scope>NUCLEOTIDE SEQUENCE [LARGE SCALE GENOMIC DNA]</scope>
    <source>
        <strain evidence="2 3">NML 130396</strain>
    </source>
</reference>
<feature type="domain" description="FAD-binding FR-type" evidence="1">
    <location>
        <begin position="11"/>
        <end position="142"/>
    </location>
</feature>
<sequence length="260" mass="28450">MTNITVTHAASGVMRAEVARTVRISPNLHRVTLTGADLARLEWRGFDQWVRLFLPTADERSLEHVPERMTRASYLRMMATPARLRPTVRSYTLREWRADDGELDIDFVVHGTDGVAGPWAQAAAAGDRVALLDQGCGWPEPTATNLLLCADETGLPAVLGVLRDLPASASAHALIEVCDLADAQPVTAPAGVAVQWLVRPPGSRPGQQLLRELAALTLPDQDRYAFAVGESGLATGVRRHLVRERGWAKDEVTFCGYWKQ</sequence>
<dbReference type="InterPro" id="IPR039261">
    <property type="entry name" value="FNR_nucleotide-bd"/>
</dbReference>
<accession>A0A255H379</accession>
<dbReference type="Proteomes" id="UP000216311">
    <property type="component" value="Unassembled WGS sequence"/>
</dbReference>
<proteinExistence type="predicted"/>
<dbReference type="SUPFAM" id="SSF63380">
    <property type="entry name" value="Riboflavin synthase domain-like"/>
    <property type="match status" value="1"/>
</dbReference>
<evidence type="ECO:0000313" key="3">
    <source>
        <dbReference type="Proteomes" id="UP000216311"/>
    </source>
</evidence>
<evidence type="ECO:0000313" key="2">
    <source>
        <dbReference type="EMBL" id="OYO22131.1"/>
    </source>
</evidence>
<dbReference type="RefSeq" id="WP_094363876.1">
    <property type="nucleotide sequence ID" value="NZ_NMVQ01000012.1"/>
</dbReference>
<dbReference type="Pfam" id="PF08021">
    <property type="entry name" value="FAD_binding_9"/>
    <property type="match status" value="1"/>
</dbReference>
<name>A0A255H379_9ACTN</name>
<gene>
    <name evidence="2" type="ORF">CGZ93_09550</name>
</gene>
<dbReference type="InterPro" id="IPR017938">
    <property type="entry name" value="Riboflavin_synthase-like_b-brl"/>
</dbReference>
<dbReference type="Gene3D" id="2.40.30.10">
    <property type="entry name" value="Translation factors"/>
    <property type="match status" value="1"/>
</dbReference>
<evidence type="ECO:0000259" key="1">
    <source>
        <dbReference type="PROSITE" id="PS51384"/>
    </source>
</evidence>
<comment type="caution">
    <text evidence="2">The sequence shown here is derived from an EMBL/GenBank/DDBJ whole genome shotgun (WGS) entry which is preliminary data.</text>
</comment>
<dbReference type="AlphaFoldDB" id="A0A255H379"/>
<dbReference type="InterPro" id="IPR007037">
    <property type="entry name" value="SIP_rossman_dom"/>
</dbReference>
<keyword evidence="3" id="KW-1185">Reference proteome</keyword>
<dbReference type="CDD" id="cd06193">
    <property type="entry name" value="siderophore_interacting"/>
    <property type="match status" value="1"/>
</dbReference>
<dbReference type="Pfam" id="PF04954">
    <property type="entry name" value="SIP"/>
    <property type="match status" value="1"/>
</dbReference>
<dbReference type="PROSITE" id="PS51384">
    <property type="entry name" value="FAD_FR"/>
    <property type="match status" value="1"/>
</dbReference>
<dbReference type="Gene3D" id="3.40.50.80">
    <property type="entry name" value="Nucleotide-binding domain of ferredoxin-NADP reductase (FNR) module"/>
    <property type="match status" value="1"/>
</dbReference>
<dbReference type="OrthoDB" id="9814826at2"/>
<protein>
    <submittedName>
        <fullName evidence="2">NADPH-dependent ferric siderophore reductase</fullName>
    </submittedName>
</protein>
<dbReference type="PANTHER" id="PTHR30157">
    <property type="entry name" value="FERRIC REDUCTASE, NADPH-DEPENDENT"/>
    <property type="match status" value="1"/>
</dbReference>
<dbReference type="InterPro" id="IPR017927">
    <property type="entry name" value="FAD-bd_FR_type"/>
</dbReference>
<dbReference type="PANTHER" id="PTHR30157:SF0">
    <property type="entry name" value="NADPH-DEPENDENT FERRIC-CHELATE REDUCTASE"/>
    <property type="match status" value="1"/>
</dbReference>
<dbReference type="GO" id="GO:0016491">
    <property type="term" value="F:oxidoreductase activity"/>
    <property type="evidence" value="ECO:0007669"/>
    <property type="project" value="InterPro"/>
</dbReference>
<dbReference type="InterPro" id="IPR039374">
    <property type="entry name" value="SIP_fam"/>
</dbReference>
<dbReference type="InterPro" id="IPR013113">
    <property type="entry name" value="SIP_FAD-bd"/>
</dbReference>